<feature type="region of interest" description="Disordered" evidence="2">
    <location>
        <begin position="1"/>
        <end position="21"/>
    </location>
</feature>
<dbReference type="InterPro" id="IPR035979">
    <property type="entry name" value="RBD_domain_sf"/>
</dbReference>
<feature type="domain" description="RRM" evidence="3">
    <location>
        <begin position="480"/>
        <end position="563"/>
    </location>
</feature>
<protein>
    <recommendedName>
        <fullName evidence="3">RRM domain-containing protein</fullName>
    </recommendedName>
</protein>
<feature type="region of interest" description="Disordered" evidence="2">
    <location>
        <begin position="360"/>
        <end position="453"/>
    </location>
</feature>
<gene>
    <name evidence="4" type="ORF">B0A50_03343</name>
</gene>
<dbReference type="InterPro" id="IPR000504">
    <property type="entry name" value="RRM_dom"/>
</dbReference>
<sequence length="812" mass="87849">MNNTVAARTGSVSPTDKRAPIPLIPKGKLQLNERAAAVNKPYKAFMDPFAGAGAPVKLSPGAQAFSPNGAKPAPTPIRMLNRDSTADQQPTIVCSPAPPGAESKADDGLANGKGKASVQQPIGTRDGNISPPRPRVYFTTDVGPKVPFQGGHYVKIENITRADLAGRFKAMDDDFQWASKLIDSKAKPTEDGKTFIYFCAFNDLRQAEAAFNDVEMVNGDWPMNYITQTEFASAADGGNTDKLTSYHDGQVVFIVSFDGPTSDFNTDAARNIVHEFAKSKGDLRAFTELPARYPRLEFRAEFYEIGAAKSLLPENNRQGAHRQGQWLIVARELPNYTTGAAAVDGTSSIAAEFDGMAITETPHRQSGDGLEQFTSPTGRTAWRVDGSGNRLPSAPPRVLSKVGPVAFGQPMTSVVPGRSRNSAPAQTPSHHLMHGTETQPRSASWEGSPYPTDMIPRRSPVPAPQAVEIWKISNGQDVRTTVMLRNIPNRMDCRELKELLDETSKGCYDFSYLRIDFEKGTNVGYAFVNFVDPVDIIPFVERYQGARWLPSNPRLVELSYATVQGYDCLVEKFRNSAIMSEFSEYRPKLWYTVESAPDARLIGEEAPFPEPNNISKKQRSHDNAGQIGLYAPRSGYMSRDRGRRSQFDRGTPAQMQEDAGYDGYGPMPPATPYGHGFGFGLGGSMGPPSPYGPNIYSLPPYGHVAPGPYPGGMPSDYQAFMPPAFANGQYGHSNAYAGAFGTGPGTPASRLRTQTAGRLGGGPRQVHTLGGGMQSPGMQNMTAADERAAHVAAIDGAGYNNTPGPYAYPSGY</sequence>
<dbReference type="AlphaFoldDB" id="A0A4U0U347"/>
<dbReference type="Proteomes" id="UP000308549">
    <property type="component" value="Unassembled WGS sequence"/>
</dbReference>
<dbReference type="SUPFAM" id="SSF54928">
    <property type="entry name" value="RNA-binding domain, RBD"/>
    <property type="match status" value="1"/>
</dbReference>
<evidence type="ECO:0000256" key="1">
    <source>
        <dbReference type="PROSITE-ProRule" id="PRU00176"/>
    </source>
</evidence>
<dbReference type="OrthoDB" id="417481at2759"/>
<dbReference type="PROSITE" id="PS50102">
    <property type="entry name" value="RRM"/>
    <property type="match status" value="1"/>
</dbReference>
<organism evidence="4 5">
    <name type="scientific">Salinomyces thailandicus</name>
    <dbReference type="NCBI Taxonomy" id="706561"/>
    <lineage>
        <taxon>Eukaryota</taxon>
        <taxon>Fungi</taxon>
        <taxon>Dikarya</taxon>
        <taxon>Ascomycota</taxon>
        <taxon>Pezizomycotina</taxon>
        <taxon>Dothideomycetes</taxon>
        <taxon>Dothideomycetidae</taxon>
        <taxon>Mycosphaerellales</taxon>
        <taxon>Teratosphaeriaceae</taxon>
        <taxon>Salinomyces</taxon>
    </lineage>
</organism>
<dbReference type="GO" id="GO:0003723">
    <property type="term" value="F:RNA binding"/>
    <property type="evidence" value="ECO:0007669"/>
    <property type="project" value="UniProtKB-UniRule"/>
</dbReference>
<reference evidence="4 5" key="1">
    <citation type="submission" date="2017-03" db="EMBL/GenBank/DDBJ databases">
        <title>Genomes of endolithic fungi from Antarctica.</title>
        <authorList>
            <person name="Coleine C."/>
            <person name="Masonjones S."/>
            <person name="Stajich J.E."/>
        </authorList>
    </citation>
    <scope>NUCLEOTIDE SEQUENCE [LARGE SCALE GENOMIC DNA]</scope>
    <source>
        <strain evidence="4 5">CCFEE 6315</strain>
    </source>
</reference>
<accession>A0A4U0U347</accession>
<comment type="caution">
    <text evidence="4">The sequence shown here is derived from an EMBL/GenBank/DDBJ whole genome shotgun (WGS) entry which is preliminary data.</text>
</comment>
<evidence type="ECO:0000313" key="4">
    <source>
        <dbReference type="EMBL" id="TKA28932.1"/>
    </source>
</evidence>
<feature type="compositionally biased region" description="Basic and acidic residues" evidence="2">
    <location>
        <begin position="638"/>
        <end position="647"/>
    </location>
</feature>
<proteinExistence type="predicted"/>
<feature type="compositionally biased region" description="Polar residues" evidence="2">
    <location>
        <begin position="419"/>
        <end position="429"/>
    </location>
</feature>
<dbReference type="Pfam" id="PF04059">
    <property type="entry name" value="RRM_2"/>
    <property type="match status" value="1"/>
</dbReference>
<evidence type="ECO:0000256" key="2">
    <source>
        <dbReference type="SAM" id="MobiDB-lite"/>
    </source>
</evidence>
<feature type="region of interest" description="Disordered" evidence="2">
    <location>
        <begin position="85"/>
        <end position="134"/>
    </location>
</feature>
<keyword evidence="1" id="KW-0694">RNA-binding</keyword>
<dbReference type="EMBL" id="NAJL01000016">
    <property type="protein sequence ID" value="TKA28932.1"/>
    <property type="molecule type" value="Genomic_DNA"/>
</dbReference>
<feature type="region of interest" description="Disordered" evidence="2">
    <location>
        <begin position="605"/>
        <end position="653"/>
    </location>
</feature>
<evidence type="ECO:0000259" key="3">
    <source>
        <dbReference type="PROSITE" id="PS50102"/>
    </source>
</evidence>
<keyword evidence="5" id="KW-1185">Reference proteome</keyword>
<dbReference type="InterPro" id="IPR007201">
    <property type="entry name" value="Mei2-like_Rrm_C"/>
</dbReference>
<name>A0A4U0U347_9PEZI</name>
<evidence type="ECO:0000313" key="5">
    <source>
        <dbReference type="Proteomes" id="UP000308549"/>
    </source>
</evidence>
<feature type="compositionally biased region" description="Polar residues" evidence="2">
    <location>
        <begin position="1"/>
        <end position="14"/>
    </location>
</feature>